<evidence type="ECO:0000313" key="2">
    <source>
        <dbReference type="EMBL" id="GFR81320.1"/>
    </source>
</evidence>
<dbReference type="GO" id="GO:0003964">
    <property type="term" value="F:RNA-directed DNA polymerase activity"/>
    <property type="evidence" value="ECO:0007669"/>
    <property type="project" value="UniProtKB-KW"/>
</dbReference>
<reference evidence="2 3" key="1">
    <citation type="journal article" date="2021" name="Elife">
        <title>Chloroplast acquisition without the gene transfer in kleptoplastic sea slugs, Plakobranchus ocellatus.</title>
        <authorList>
            <person name="Maeda T."/>
            <person name="Takahashi S."/>
            <person name="Yoshida T."/>
            <person name="Shimamura S."/>
            <person name="Takaki Y."/>
            <person name="Nagai Y."/>
            <person name="Toyoda A."/>
            <person name="Suzuki Y."/>
            <person name="Arimoto A."/>
            <person name="Ishii H."/>
            <person name="Satoh N."/>
            <person name="Nishiyama T."/>
            <person name="Hasebe M."/>
            <person name="Maruyama T."/>
            <person name="Minagawa J."/>
            <person name="Obokata J."/>
            <person name="Shigenobu S."/>
        </authorList>
    </citation>
    <scope>NUCLEOTIDE SEQUENCE [LARGE SCALE GENOMIC DNA]</scope>
</reference>
<protein>
    <submittedName>
        <fullName evidence="2">Reverse transcriptase</fullName>
    </submittedName>
</protein>
<keyword evidence="2" id="KW-0695">RNA-directed DNA polymerase</keyword>
<keyword evidence="3" id="KW-1185">Reference proteome</keyword>
<dbReference type="EMBL" id="BMAT01001182">
    <property type="protein sequence ID" value="GFR81320.1"/>
    <property type="molecule type" value="Genomic_DNA"/>
</dbReference>
<dbReference type="Proteomes" id="UP000762676">
    <property type="component" value="Unassembled WGS sequence"/>
</dbReference>
<accession>A0AAV4G9S7</accession>
<gene>
    <name evidence="2" type="ORF">ElyMa_000601600</name>
</gene>
<dbReference type="AlphaFoldDB" id="A0AAV4G9S7"/>
<evidence type="ECO:0000313" key="3">
    <source>
        <dbReference type="Proteomes" id="UP000762676"/>
    </source>
</evidence>
<proteinExistence type="predicted"/>
<sequence>MSFVQHSEIRNHKQRYSLSAPVLHPPPASMSSRHPGWGAEWVLAEWVLDLAQGSPTVKWWSKTEGKGKRDMIINEVRQKEDFRRIQKEVQQPQQVQWTNCDSAIQRSLT</sequence>
<keyword evidence="2" id="KW-0548">Nucleotidyltransferase</keyword>
<name>A0AAV4G9S7_9GAST</name>
<organism evidence="2 3">
    <name type="scientific">Elysia marginata</name>
    <dbReference type="NCBI Taxonomy" id="1093978"/>
    <lineage>
        <taxon>Eukaryota</taxon>
        <taxon>Metazoa</taxon>
        <taxon>Spiralia</taxon>
        <taxon>Lophotrochozoa</taxon>
        <taxon>Mollusca</taxon>
        <taxon>Gastropoda</taxon>
        <taxon>Heterobranchia</taxon>
        <taxon>Euthyneura</taxon>
        <taxon>Panpulmonata</taxon>
        <taxon>Sacoglossa</taxon>
        <taxon>Placobranchoidea</taxon>
        <taxon>Plakobranchidae</taxon>
        <taxon>Elysia</taxon>
    </lineage>
</organism>
<comment type="caution">
    <text evidence="2">The sequence shown here is derived from an EMBL/GenBank/DDBJ whole genome shotgun (WGS) entry which is preliminary data.</text>
</comment>
<feature type="region of interest" description="Disordered" evidence="1">
    <location>
        <begin position="1"/>
        <end position="22"/>
    </location>
</feature>
<keyword evidence="2" id="KW-0808">Transferase</keyword>
<evidence type="ECO:0000256" key="1">
    <source>
        <dbReference type="SAM" id="MobiDB-lite"/>
    </source>
</evidence>